<organism evidence="2">
    <name type="scientific">Brassica cretica</name>
    <name type="common">Mustard</name>
    <dbReference type="NCBI Taxonomy" id="69181"/>
    <lineage>
        <taxon>Eukaryota</taxon>
        <taxon>Viridiplantae</taxon>
        <taxon>Streptophyta</taxon>
        <taxon>Embryophyta</taxon>
        <taxon>Tracheophyta</taxon>
        <taxon>Spermatophyta</taxon>
        <taxon>Magnoliopsida</taxon>
        <taxon>eudicotyledons</taxon>
        <taxon>Gunneridae</taxon>
        <taxon>Pentapetalae</taxon>
        <taxon>rosids</taxon>
        <taxon>malvids</taxon>
        <taxon>Brassicales</taxon>
        <taxon>Brassicaceae</taxon>
        <taxon>Brassiceae</taxon>
        <taxon>Brassica</taxon>
    </lineage>
</organism>
<feature type="compositionally biased region" description="Basic residues" evidence="1">
    <location>
        <begin position="48"/>
        <end position="58"/>
    </location>
</feature>
<proteinExistence type="predicted"/>
<protein>
    <recommendedName>
        <fullName evidence="3">Ribosomal RNA methyltransferase SPB1-like C-terminal domain-containing protein</fullName>
    </recommendedName>
</protein>
<comment type="caution">
    <text evidence="2">The sequence shown here is derived from an EMBL/GenBank/DDBJ whole genome shotgun (WGS) entry which is preliminary data.</text>
</comment>
<name>A0A8S9K8R0_BRACR</name>
<dbReference type="EMBL" id="QGKY02000190">
    <property type="protein sequence ID" value="KAF2590187.1"/>
    <property type="molecule type" value="Genomic_DNA"/>
</dbReference>
<dbReference type="AlphaFoldDB" id="A0A8S9K8R0"/>
<reference evidence="2" key="1">
    <citation type="submission" date="2019-12" db="EMBL/GenBank/DDBJ databases">
        <title>Genome sequencing and annotation of Brassica cretica.</title>
        <authorList>
            <person name="Studholme D.J."/>
            <person name="Sarris P.F."/>
        </authorList>
    </citation>
    <scope>NUCLEOTIDE SEQUENCE</scope>
    <source>
        <strain evidence="2">PFS-102/07</strain>
        <tissue evidence="2">Leaf</tissue>
    </source>
</reference>
<evidence type="ECO:0000256" key="1">
    <source>
        <dbReference type="SAM" id="MobiDB-lite"/>
    </source>
</evidence>
<feature type="region of interest" description="Disordered" evidence="1">
    <location>
        <begin position="24"/>
        <end position="74"/>
    </location>
</feature>
<accession>A0A8S9K8R0</accession>
<evidence type="ECO:0000313" key="2">
    <source>
        <dbReference type="EMBL" id="KAF2590187.1"/>
    </source>
</evidence>
<gene>
    <name evidence="2" type="ORF">F2Q70_00039691</name>
</gene>
<sequence>MIDKLYKKAAEPRKAKKELVVSKKGVGVKVGKGQKRVDRRMKSDARQRRGGKPGRKGMKSASGKSGQKGKKTEG</sequence>
<evidence type="ECO:0008006" key="3">
    <source>
        <dbReference type="Google" id="ProtNLM"/>
    </source>
</evidence>